<accession>A0A0F9AQ99</accession>
<reference evidence="1" key="1">
    <citation type="journal article" date="2015" name="Nature">
        <title>Complex archaea that bridge the gap between prokaryotes and eukaryotes.</title>
        <authorList>
            <person name="Spang A."/>
            <person name="Saw J.H."/>
            <person name="Jorgensen S.L."/>
            <person name="Zaremba-Niedzwiedzka K."/>
            <person name="Martijn J."/>
            <person name="Lind A.E."/>
            <person name="van Eijk R."/>
            <person name="Schleper C."/>
            <person name="Guy L."/>
            <person name="Ettema T.J."/>
        </authorList>
    </citation>
    <scope>NUCLEOTIDE SEQUENCE</scope>
</reference>
<gene>
    <name evidence="1" type="ORF">LCGC14_2542850</name>
</gene>
<protein>
    <submittedName>
        <fullName evidence="1">Uncharacterized protein</fullName>
    </submittedName>
</protein>
<comment type="caution">
    <text evidence="1">The sequence shown here is derived from an EMBL/GenBank/DDBJ whole genome shotgun (WGS) entry which is preliminary data.</text>
</comment>
<name>A0A0F9AQ99_9ZZZZ</name>
<organism evidence="1">
    <name type="scientific">marine sediment metagenome</name>
    <dbReference type="NCBI Taxonomy" id="412755"/>
    <lineage>
        <taxon>unclassified sequences</taxon>
        <taxon>metagenomes</taxon>
        <taxon>ecological metagenomes</taxon>
    </lineage>
</organism>
<evidence type="ECO:0000313" key="1">
    <source>
        <dbReference type="EMBL" id="KKL11734.1"/>
    </source>
</evidence>
<proteinExistence type="predicted"/>
<dbReference type="EMBL" id="LAZR01041537">
    <property type="protein sequence ID" value="KKL11734.1"/>
    <property type="molecule type" value="Genomic_DNA"/>
</dbReference>
<feature type="non-terminal residue" evidence="1">
    <location>
        <position position="1"/>
    </location>
</feature>
<dbReference type="AlphaFoldDB" id="A0A0F9AQ99"/>
<sequence>APEDRAMVQQTIRALNELRRLQSSRRIEREAEIIRTVKDLSPGPIAKTKQEGG</sequence>